<gene>
    <name evidence="7" type="ORF">BXT89_07390</name>
</gene>
<reference evidence="7 8" key="1">
    <citation type="submission" date="2017-01" db="EMBL/GenBank/DDBJ databases">
        <title>Draft genome sequence of Pseudomonas pachastrellae type strain CCUG 46540T from a deep sea.</title>
        <authorList>
            <person name="Gomila M."/>
            <person name="Mulet M."/>
            <person name="Lalucat J."/>
            <person name="Garcia-Valdes E."/>
        </authorList>
    </citation>
    <scope>NUCLEOTIDE SEQUENCE [LARGE SCALE GENOMIC DNA]</scope>
    <source>
        <strain evidence="7 8">CCUG 46540</strain>
    </source>
</reference>
<keyword evidence="4 5" id="KW-0472">Membrane</keyword>
<feature type="signal peptide" evidence="6">
    <location>
        <begin position="1"/>
        <end position="25"/>
    </location>
</feature>
<name>A0A1S8DHY7_9GAMM</name>
<dbReference type="PANTHER" id="PTHR35371:SF1">
    <property type="entry name" value="BLR7753 PROTEIN"/>
    <property type="match status" value="1"/>
</dbReference>
<evidence type="ECO:0000256" key="5">
    <source>
        <dbReference type="SAM" id="Phobius"/>
    </source>
</evidence>
<dbReference type="InterPro" id="IPR001129">
    <property type="entry name" value="Membr-assoc_MAPEG"/>
</dbReference>
<feature type="chain" id="PRO_5010584701" description="MAPEG family protein" evidence="6">
    <location>
        <begin position="26"/>
        <end position="129"/>
    </location>
</feature>
<organism evidence="7 8">
    <name type="scientific">Halopseudomonas pachastrellae</name>
    <dbReference type="NCBI Taxonomy" id="254161"/>
    <lineage>
        <taxon>Bacteria</taxon>
        <taxon>Pseudomonadati</taxon>
        <taxon>Pseudomonadota</taxon>
        <taxon>Gammaproteobacteria</taxon>
        <taxon>Pseudomonadales</taxon>
        <taxon>Pseudomonadaceae</taxon>
        <taxon>Halopseudomonas</taxon>
    </lineage>
</organism>
<dbReference type="AlphaFoldDB" id="A0A1S8DHY7"/>
<keyword evidence="6" id="KW-0732">Signal</keyword>
<comment type="subcellular location">
    <subcellularLocation>
        <location evidence="1">Membrane</location>
    </subcellularLocation>
</comment>
<dbReference type="Proteomes" id="UP000242847">
    <property type="component" value="Unassembled WGS sequence"/>
</dbReference>
<dbReference type="Gene3D" id="1.20.120.550">
    <property type="entry name" value="Membrane associated eicosanoid/glutathione metabolism-like domain"/>
    <property type="match status" value="1"/>
</dbReference>
<dbReference type="EMBL" id="MUBC01000013">
    <property type="protein sequence ID" value="ONM44406.1"/>
    <property type="molecule type" value="Genomic_DNA"/>
</dbReference>
<comment type="caution">
    <text evidence="7">The sequence shown here is derived from an EMBL/GenBank/DDBJ whole genome shotgun (WGS) entry which is preliminary data.</text>
</comment>
<dbReference type="PANTHER" id="PTHR35371">
    <property type="entry name" value="INNER MEMBRANE PROTEIN"/>
    <property type="match status" value="1"/>
</dbReference>
<keyword evidence="3 5" id="KW-1133">Transmembrane helix</keyword>
<evidence type="ECO:0000256" key="2">
    <source>
        <dbReference type="ARBA" id="ARBA00022692"/>
    </source>
</evidence>
<dbReference type="Pfam" id="PF01124">
    <property type="entry name" value="MAPEG"/>
    <property type="match status" value="1"/>
</dbReference>
<dbReference type="GO" id="GO:0016020">
    <property type="term" value="C:membrane"/>
    <property type="evidence" value="ECO:0007669"/>
    <property type="project" value="UniProtKB-SubCell"/>
</dbReference>
<evidence type="ECO:0000313" key="7">
    <source>
        <dbReference type="EMBL" id="ONM44406.1"/>
    </source>
</evidence>
<evidence type="ECO:0000256" key="6">
    <source>
        <dbReference type="SAM" id="SignalP"/>
    </source>
</evidence>
<proteinExistence type="predicted"/>
<evidence type="ECO:0008006" key="9">
    <source>
        <dbReference type="Google" id="ProtNLM"/>
    </source>
</evidence>
<dbReference type="RefSeq" id="WP_083726235.1">
    <property type="nucleotide sequence ID" value="NZ_FOUD01000021.1"/>
</dbReference>
<feature type="transmembrane region" description="Helical" evidence="5">
    <location>
        <begin position="64"/>
        <end position="91"/>
    </location>
</feature>
<evidence type="ECO:0000256" key="4">
    <source>
        <dbReference type="ARBA" id="ARBA00023136"/>
    </source>
</evidence>
<dbReference type="SUPFAM" id="SSF161084">
    <property type="entry name" value="MAPEG domain-like"/>
    <property type="match status" value="1"/>
</dbReference>
<keyword evidence="2 5" id="KW-0812">Transmembrane</keyword>
<evidence type="ECO:0000256" key="1">
    <source>
        <dbReference type="ARBA" id="ARBA00004370"/>
    </source>
</evidence>
<dbReference type="InterPro" id="IPR023352">
    <property type="entry name" value="MAPEG-like_dom_sf"/>
</dbReference>
<evidence type="ECO:0000256" key="3">
    <source>
        <dbReference type="ARBA" id="ARBA00022989"/>
    </source>
</evidence>
<protein>
    <recommendedName>
        <fullName evidence="9">MAPEG family protein</fullName>
    </recommendedName>
</protein>
<feature type="transmembrane region" description="Helical" evidence="5">
    <location>
        <begin position="98"/>
        <end position="125"/>
    </location>
</feature>
<keyword evidence="8" id="KW-1185">Reference proteome</keyword>
<dbReference type="STRING" id="254161.SAMN05216256_12188"/>
<evidence type="ECO:0000313" key="8">
    <source>
        <dbReference type="Proteomes" id="UP000242847"/>
    </source>
</evidence>
<sequence>MSIPLWSLFIAALMLVLTKAPVAVAQSRSGGYDNAHPRAQQAALKGWGARALASHQNMIEAFPVFAAGVLVVLATGTLGAAANVLCIIFVLSRIGYTALYLLNLATLRSLVWGAGFVSSLGLMLLPLLR</sequence>
<dbReference type="OrthoDB" id="513661at2"/>
<accession>A0A1S8DHY7</accession>